<dbReference type="Proteomes" id="UP000617734">
    <property type="component" value="Unassembled WGS sequence"/>
</dbReference>
<keyword evidence="3" id="KW-0804">Transcription</keyword>
<gene>
    <name evidence="6" type="ORF">GCM10018781_62300</name>
</gene>
<sequence>MIRGAAPVDGGCRAVPLFVPPGLMSQWDISGCTVDGVSIEKAADPERSGATEQAPAGRRARKALRTRESLAAAALRLVLERGLAAVSVEDVTDLADVSRRTFSRYFPSREDAVLDCLRADFARINAALAARPADESPLTAYRAALRVWLTDEHDPAWHRRPGVRELFGLIAEEPTLTAAYRRICVDEEETSVRIAAGRLGLDAGRDLRPAVAVGLGVAALQAASRAWVRHPGTGPAGAPGLPELVEEAFALLAAEPPPDGPDV</sequence>
<keyword evidence="2 4" id="KW-0238">DNA-binding</keyword>
<feature type="DNA-binding region" description="H-T-H motif" evidence="4">
    <location>
        <begin position="87"/>
        <end position="106"/>
    </location>
</feature>
<keyword evidence="1" id="KW-0805">Transcription regulation</keyword>
<reference evidence="6" key="2">
    <citation type="submission" date="2020-09" db="EMBL/GenBank/DDBJ databases">
        <authorList>
            <person name="Sun Q."/>
            <person name="Ohkuma M."/>
        </authorList>
    </citation>
    <scope>NUCLEOTIDE SEQUENCE</scope>
    <source>
        <strain evidence="6">JCM 4646</strain>
    </source>
</reference>
<dbReference type="Pfam" id="PF00440">
    <property type="entry name" value="TetR_N"/>
    <property type="match status" value="1"/>
</dbReference>
<comment type="caution">
    <text evidence="6">The sequence shown here is derived from an EMBL/GenBank/DDBJ whole genome shotgun (WGS) entry which is preliminary data.</text>
</comment>
<proteinExistence type="predicted"/>
<evidence type="ECO:0000256" key="4">
    <source>
        <dbReference type="PROSITE-ProRule" id="PRU00335"/>
    </source>
</evidence>
<dbReference type="PANTHER" id="PTHR30055">
    <property type="entry name" value="HTH-TYPE TRANSCRIPTIONAL REGULATOR RUTR"/>
    <property type="match status" value="1"/>
</dbReference>
<evidence type="ECO:0000313" key="6">
    <source>
        <dbReference type="EMBL" id="GHH80888.1"/>
    </source>
</evidence>
<evidence type="ECO:0000259" key="5">
    <source>
        <dbReference type="PROSITE" id="PS50977"/>
    </source>
</evidence>
<dbReference type="AlphaFoldDB" id="A0A919GA88"/>
<protein>
    <submittedName>
        <fullName evidence="6">TetR family transcriptional regulator</fullName>
    </submittedName>
</protein>
<accession>A0A919GA88</accession>
<dbReference type="GO" id="GO:0003700">
    <property type="term" value="F:DNA-binding transcription factor activity"/>
    <property type="evidence" value="ECO:0007669"/>
    <property type="project" value="TreeGrafter"/>
</dbReference>
<dbReference type="EMBL" id="BNBO01000049">
    <property type="protein sequence ID" value="GHH80888.1"/>
    <property type="molecule type" value="Genomic_DNA"/>
</dbReference>
<dbReference type="Gene3D" id="1.10.10.60">
    <property type="entry name" value="Homeodomain-like"/>
    <property type="match status" value="1"/>
</dbReference>
<dbReference type="Gene3D" id="1.10.357.10">
    <property type="entry name" value="Tetracycline Repressor, domain 2"/>
    <property type="match status" value="1"/>
</dbReference>
<organism evidence="6 7">
    <name type="scientific">Kitasatospora indigofera</name>
    <dbReference type="NCBI Taxonomy" id="67307"/>
    <lineage>
        <taxon>Bacteria</taxon>
        <taxon>Bacillati</taxon>
        <taxon>Actinomycetota</taxon>
        <taxon>Actinomycetes</taxon>
        <taxon>Kitasatosporales</taxon>
        <taxon>Streptomycetaceae</taxon>
        <taxon>Kitasatospora</taxon>
    </lineage>
</organism>
<dbReference type="InterPro" id="IPR041347">
    <property type="entry name" value="MftR_C"/>
</dbReference>
<evidence type="ECO:0000256" key="1">
    <source>
        <dbReference type="ARBA" id="ARBA00023015"/>
    </source>
</evidence>
<dbReference type="PANTHER" id="PTHR30055:SF238">
    <property type="entry name" value="MYCOFACTOCIN BIOSYNTHESIS TRANSCRIPTIONAL REGULATOR MFTR-RELATED"/>
    <property type="match status" value="1"/>
</dbReference>
<feature type="domain" description="HTH tetR-type" evidence="5">
    <location>
        <begin position="64"/>
        <end position="124"/>
    </location>
</feature>
<keyword evidence="7" id="KW-1185">Reference proteome</keyword>
<dbReference type="GO" id="GO:0000976">
    <property type="term" value="F:transcription cis-regulatory region binding"/>
    <property type="evidence" value="ECO:0007669"/>
    <property type="project" value="TreeGrafter"/>
</dbReference>
<dbReference type="Pfam" id="PF17754">
    <property type="entry name" value="TetR_C_14"/>
    <property type="match status" value="1"/>
</dbReference>
<dbReference type="InterPro" id="IPR001647">
    <property type="entry name" value="HTH_TetR"/>
</dbReference>
<dbReference type="PROSITE" id="PS50977">
    <property type="entry name" value="HTH_TETR_2"/>
    <property type="match status" value="1"/>
</dbReference>
<dbReference type="InterPro" id="IPR009057">
    <property type="entry name" value="Homeodomain-like_sf"/>
</dbReference>
<evidence type="ECO:0000313" key="7">
    <source>
        <dbReference type="Proteomes" id="UP000617734"/>
    </source>
</evidence>
<dbReference type="InterPro" id="IPR050109">
    <property type="entry name" value="HTH-type_TetR-like_transc_reg"/>
</dbReference>
<dbReference type="SUPFAM" id="SSF46689">
    <property type="entry name" value="Homeodomain-like"/>
    <property type="match status" value="1"/>
</dbReference>
<reference evidence="6" key="1">
    <citation type="journal article" date="2014" name="Int. J. Syst. Evol. Microbiol.">
        <title>Complete genome sequence of Corynebacterium casei LMG S-19264T (=DSM 44701T), isolated from a smear-ripened cheese.</title>
        <authorList>
            <consortium name="US DOE Joint Genome Institute (JGI-PGF)"/>
            <person name="Walter F."/>
            <person name="Albersmeier A."/>
            <person name="Kalinowski J."/>
            <person name="Ruckert C."/>
        </authorList>
    </citation>
    <scope>NUCLEOTIDE SEQUENCE</scope>
    <source>
        <strain evidence="6">JCM 4646</strain>
    </source>
</reference>
<evidence type="ECO:0000256" key="3">
    <source>
        <dbReference type="ARBA" id="ARBA00023163"/>
    </source>
</evidence>
<name>A0A919GA88_9ACTN</name>
<evidence type="ECO:0000256" key="2">
    <source>
        <dbReference type="ARBA" id="ARBA00023125"/>
    </source>
</evidence>